<protein>
    <recommendedName>
        <fullName evidence="3">PemK family protein</fullName>
    </recommendedName>
</protein>
<dbReference type="SUPFAM" id="SSF50118">
    <property type="entry name" value="Cell growth inhibitor/plasmid maintenance toxic component"/>
    <property type="match status" value="1"/>
</dbReference>
<dbReference type="KEGG" id="hut:Huta_1184"/>
<accession>C7NMP7</accession>
<dbReference type="Proteomes" id="UP000002071">
    <property type="component" value="Chromosome"/>
</dbReference>
<gene>
    <name evidence="1" type="ordered locus">Huta_1184</name>
</gene>
<dbReference type="GeneID" id="8383459"/>
<proteinExistence type="predicted"/>
<keyword evidence="2" id="KW-1185">Reference proteome</keyword>
<dbReference type="eggNOG" id="arCOG03403">
    <property type="taxonomic scope" value="Archaea"/>
</dbReference>
<dbReference type="STRING" id="519442.Huta_1184"/>
<organism evidence="1 2">
    <name type="scientific">Halorhabdus utahensis (strain DSM 12940 / JCM 11049 / AX-2)</name>
    <dbReference type="NCBI Taxonomy" id="519442"/>
    <lineage>
        <taxon>Archaea</taxon>
        <taxon>Methanobacteriati</taxon>
        <taxon>Methanobacteriota</taxon>
        <taxon>Stenosarchaea group</taxon>
        <taxon>Halobacteria</taxon>
        <taxon>Halobacteriales</taxon>
        <taxon>Haloarculaceae</taxon>
        <taxon>Halorhabdus</taxon>
    </lineage>
</organism>
<dbReference type="HOGENOM" id="CLU_157708_0_0_2"/>
<reference evidence="1 2" key="1">
    <citation type="journal article" date="2009" name="Stand. Genomic Sci.">
        <title>Complete genome sequence of Halorhabdus utahensis type strain (AX-2).</title>
        <authorList>
            <person name="Anderson I."/>
            <person name="Tindall B.J."/>
            <person name="Pomrenke H."/>
            <person name="Goker M."/>
            <person name="Lapidus A."/>
            <person name="Nolan M."/>
            <person name="Copeland A."/>
            <person name="Glavina Del Rio T."/>
            <person name="Chen F."/>
            <person name="Tice H."/>
            <person name="Cheng J.F."/>
            <person name="Lucas S."/>
            <person name="Chertkov O."/>
            <person name="Bruce D."/>
            <person name="Brettin T."/>
            <person name="Detter J.C."/>
            <person name="Han C."/>
            <person name="Goodwin L."/>
            <person name="Land M."/>
            <person name="Hauser L."/>
            <person name="Chang Y.J."/>
            <person name="Jeffries C.D."/>
            <person name="Pitluck S."/>
            <person name="Pati A."/>
            <person name="Mavromatis K."/>
            <person name="Ivanova N."/>
            <person name="Ovchinnikova G."/>
            <person name="Chen A."/>
            <person name="Palaniappan K."/>
            <person name="Chain P."/>
            <person name="Rohde M."/>
            <person name="Bristow J."/>
            <person name="Eisen J.A."/>
            <person name="Markowitz V."/>
            <person name="Hugenholtz P."/>
            <person name="Kyrpides N.C."/>
            <person name="Klenk H.P."/>
        </authorList>
    </citation>
    <scope>NUCLEOTIDE SEQUENCE [LARGE SCALE GENOMIC DNA]</scope>
    <source>
        <strain evidence="2">DSM 12940 / JCM 11049 / AX-2</strain>
    </source>
</reference>
<evidence type="ECO:0000313" key="2">
    <source>
        <dbReference type="Proteomes" id="UP000002071"/>
    </source>
</evidence>
<sequence length="132" mass="14868">MSYAQGEVWWGPAPHKSDPAYRPWLIVSDSSHPFEDVESIVVGMTTQQHPEGIPVPDDAWTQGGSKKRAYISPWYVTTIKERDFDDQQGTLSQSIVGEASNRYTSTRPHPTVEKRSDRFSHSRFSIGSCITV</sequence>
<dbReference type="AlphaFoldDB" id="C7NMP7"/>
<evidence type="ECO:0008006" key="3">
    <source>
        <dbReference type="Google" id="ProtNLM"/>
    </source>
</evidence>
<dbReference type="EMBL" id="CP001687">
    <property type="protein sequence ID" value="ACV11360.1"/>
    <property type="molecule type" value="Genomic_DNA"/>
</dbReference>
<name>C7NMP7_HALUD</name>
<evidence type="ECO:0000313" key="1">
    <source>
        <dbReference type="EMBL" id="ACV11360.1"/>
    </source>
</evidence>
<dbReference type="RefSeq" id="WP_015788935.1">
    <property type="nucleotide sequence ID" value="NC_013158.1"/>
</dbReference>